<evidence type="ECO:0000313" key="2">
    <source>
        <dbReference type="EMBL" id="EFJ23744.1"/>
    </source>
</evidence>
<proteinExistence type="predicted"/>
<dbReference type="Gramene" id="EFJ23744">
    <property type="protein sequence ID" value="EFJ23744"/>
    <property type="gene ID" value="SELMODRAFT_451078"/>
</dbReference>
<dbReference type="InParanoid" id="D8RVB0"/>
<keyword evidence="3" id="KW-1185">Reference proteome</keyword>
<dbReference type="FunFam" id="1.10.10.1770:FF:000001">
    <property type="entry name" value="Tetrapyrrole-binding protein, chloroplastic"/>
    <property type="match status" value="1"/>
</dbReference>
<dbReference type="GO" id="GO:0046906">
    <property type="term" value="F:tetrapyrrole binding"/>
    <property type="evidence" value="ECO:0000318"/>
    <property type="project" value="GO_Central"/>
</dbReference>
<dbReference type="HOGENOM" id="CLU_067449_0_0_1"/>
<name>D8RVB0_SELML</name>
<dbReference type="OrthoDB" id="4835at2759"/>
<dbReference type="Proteomes" id="UP000001514">
    <property type="component" value="Unassembled WGS sequence"/>
</dbReference>
<dbReference type="FunCoup" id="D8RVB0">
    <property type="interactions" value="354"/>
</dbReference>
<evidence type="ECO:0000259" key="1">
    <source>
        <dbReference type="Pfam" id="PF05419"/>
    </source>
</evidence>
<sequence>MSTSISSSQCHSMLDPRQRYAVDFYGGSSRFARSSHSSRVCSYNRPCYSSIASSSTRLAAASSLRATAVDQEELSLDSSGVSYQVLKQRLEAGEWEAADEETRRLLYVLAGEAAAKRKWVYFSEAKFIPARDLQTLDSLWRQYSGNKFGYSVQRRIWKSVASNWSLFFRKVGWTRPLDEKNDAYRKFPVEFMWDVAKPTPDGHLPLTNCLRGTQLLQAILLHPAFDEIEKQEGMTSNLTGSSSTLL</sequence>
<dbReference type="GO" id="GO:0009507">
    <property type="term" value="C:chloroplast"/>
    <property type="evidence" value="ECO:0000318"/>
    <property type="project" value="GO_Central"/>
</dbReference>
<dbReference type="Gene3D" id="1.10.10.1770">
    <property type="entry name" value="Gun4-like"/>
    <property type="match status" value="1"/>
</dbReference>
<dbReference type="SUPFAM" id="SSF140869">
    <property type="entry name" value="GUN4-like"/>
    <property type="match status" value="1"/>
</dbReference>
<organism evidence="3">
    <name type="scientific">Selaginella moellendorffii</name>
    <name type="common">Spikemoss</name>
    <dbReference type="NCBI Taxonomy" id="88036"/>
    <lineage>
        <taxon>Eukaryota</taxon>
        <taxon>Viridiplantae</taxon>
        <taxon>Streptophyta</taxon>
        <taxon>Embryophyta</taxon>
        <taxon>Tracheophyta</taxon>
        <taxon>Lycopodiopsida</taxon>
        <taxon>Selaginellales</taxon>
        <taxon>Selaginellaceae</taxon>
        <taxon>Selaginella</taxon>
    </lineage>
</organism>
<gene>
    <name evidence="2" type="ORF">SELMODRAFT_451078</name>
</gene>
<reference evidence="2 3" key="1">
    <citation type="journal article" date="2011" name="Science">
        <title>The Selaginella genome identifies genetic changes associated with the evolution of vascular plants.</title>
        <authorList>
            <person name="Banks J.A."/>
            <person name="Nishiyama T."/>
            <person name="Hasebe M."/>
            <person name="Bowman J.L."/>
            <person name="Gribskov M."/>
            <person name="dePamphilis C."/>
            <person name="Albert V.A."/>
            <person name="Aono N."/>
            <person name="Aoyama T."/>
            <person name="Ambrose B.A."/>
            <person name="Ashton N.W."/>
            <person name="Axtell M.J."/>
            <person name="Barker E."/>
            <person name="Barker M.S."/>
            <person name="Bennetzen J.L."/>
            <person name="Bonawitz N.D."/>
            <person name="Chapple C."/>
            <person name="Cheng C."/>
            <person name="Correa L.G."/>
            <person name="Dacre M."/>
            <person name="DeBarry J."/>
            <person name="Dreyer I."/>
            <person name="Elias M."/>
            <person name="Engstrom E.M."/>
            <person name="Estelle M."/>
            <person name="Feng L."/>
            <person name="Finet C."/>
            <person name="Floyd S.K."/>
            <person name="Frommer W.B."/>
            <person name="Fujita T."/>
            <person name="Gramzow L."/>
            <person name="Gutensohn M."/>
            <person name="Harholt J."/>
            <person name="Hattori M."/>
            <person name="Heyl A."/>
            <person name="Hirai T."/>
            <person name="Hiwatashi Y."/>
            <person name="Ishikawa M."/>
            <person name="Iwata M."/>
            <person name="Karol K.G."/>
            <person name="Koehler B."/>
            <person name="Kolukisaoglu U."/>
            <person name="Kubo M."/>
            <person name="Kurata T."/>
            <person name="Lalonde S."/>
            <person name="Li K."/>
            <person name="Li Y."/>
            <person name="Litt A."/>
            <person name="Lyons E."/>
            <person name="Manning G."/>
            <person name="Maruyama T."/>
            <person name="Michael T.P."/>
            <person name="Mikami K."/>
            <person name="Miyazaki S."/>
            <person name="Morinaga S."/>
            <person name="Murata T."/>
            <person name="Mueller-Roeber B."/>
            <person name="Nelson D.R."/>
            <person name="Obara M."/>
            <person name="Oguri Y."/>
            <person name="Olmstead R.G."/>
            <person name="Onodera N."/>
            <person name="Petersen B.L."/>
            <person name="Pils B."/>
            <person name="Prigge M."/>
            <person name="Rensing S.A."/>
            <person name="Riano-Pachon D.M."/>
            <person name="Roberts A.W."/>
            <person name="Sato Y."/>
            <person name="Scheller H.V."/>
            <person name="Schulz B."/>
            <person name="Schulz C."/>
            <person name="Shakirov E.V."/>
            <person name="Shibagaki N."/>
            <person name="Shinohara N."/>
            <person name="Shippen D.E."/>
            <person name="Soerensen I."/>
            <person name="Sotooka R."/>
            <person name="Sugimoto N."/>
            <person name="Sugita M."/>
            <person name="Sumikawa N."/>
            <person name="Tanurdzic M."/>
            <person name="Theissen G."/>
            <person name="Ulvskov P."/>
            <person name="Wakazuki S."/>
            <person name="Weng J.K."/>
            <person name="Willats W.W."/>
            <person name="Wipf D."/>
            <person name="Wolf P.G."/>
            <person name="Yang L."/>
            <person name="Zimmer A.D."/>
            <person name="Zhu Q."/>
            <person name="Mitros T."/>
            <person name="Hellsten U."/>
            <person name="Loque D."/>
            <person name="Otillar R."/>
            <person name="Salamov A."/>
            <person name="Schmutz J."/>
            <person name="Shapiro H."/>
            <person name="Lindquist E."/>
            <person name="Lucas S."/>
            <person name="Rokhsar D."/>
            <person name="Grigoriev I.V."/>
        </authorList>
    </citation>
    <scope>NUCLEOTIDE SEQUENCE [LARGE SCALE GENOMIC DNA]</scope>
</reference>
<accession>D8RVB0</accession>
<dbReference type="EMBL" id="GL377591">
    <property type="protein sequence ID" value="EFJ23744.1"/>
    <property type="molecule type" value="Genomic_DNA"/>
</dbReference>
<dbReference type="eggNOG" id="ENOG502QWGS">
    <property type="taxonomic scope" value="Eukaryota"/>
</dbReference>
<dbReference type="PANTHER" id="PTHR34800">
    <property type="entry name" value="TETRAPYRROLE-BINDING PROTEIN, CHLOROPLASTIC"/>
    <property type="match status" value="1"/>
</dbReference>
<feature type="domain" description="GUN4-like" evidence="1">
    <location>
        <begin position="79"/>
        <end position="223"/>
    </location>
</feature>
<dbReference type="Gene3D" id="1.25.40.620">
    <property type="match status" value="1"/>
</dbReference>
<dbReference type="InterPro" id="IPR008629">
    <property type="entry name" value="GUN4-like"/>
</dbReference>
<dbReference type="PANTHER" id="PTHR34800:SF1">
    <property type="entry name" value="TETRAPYRROLE-BINDING PROTEIN, CHLOROPLASTIC"/>
    <property type="match status" value="1"/>
</dbReference>
<dbReference type="GO" id="GO:0010019">
    <property type="term" value="P:chloroplast-nucleus signaling pathway"/>
    <property type="evidence" value="ECO:0000318"/>
    <property type="project" value="GO_Central"/>
</dbReference>
<dbReference type="KEGG" id="smo:SELMODRAFT_451078"/>
<dbReference type="AlphaFoldDB" id="D8RVB0"/>
<evidence type="ECO:0000313" key="3">
    <source>
        <dbReference type="Proteomes" id="UP000001514"/>
    </source>
</evidence>
<protein>
    <submittedName>
        <fullName evidence="2">Gun4-like protein</fullName>
    </submittedName>
</protein>
<dbReference type="Pfam" id="PF05419">
    <property type="entry name" value="GUN4"/>
    <property type="match status" value="1"/>
</dbReference>
<dbReference type="STRING" id="88036.D8RVB0"/>
<dbReference type="CDD" id="cd16383">
    <property type="entry name" value="GUN4"/>
    <property type="match status" value="1"/>
</dbReference>
<dbReference type="InterPro" id="IPR037215">
    <property type="entry name" value="GUN4-like_sf"/>
</dbReference>